<evidence type="ECO:0000256" key="1">
    <source>
        <dbReference type="SAM" id="MobiDB-lite"/>
    </source>
</evidence>
<protein>
    <submittedName>
        <fullName evidence="2">Uncharacterized protein</fullName>
    </submittedName>
</protein>
<proteinExistence type="predicted"/>
<organism evidence="2 3">
    <name type="scientific">Sulfobacillus benefaciens</name>
    <dbReference type="NCBI Taxonomy" id="453960"/>
    <lineage>
        <taxon>Bacteria</taxon>
        <taxon>Bacillati</taxon>
        <taxon>Bacillota</taxon>
        <taxon>Clostridia</taxon>
        <taxon>Eubacteriales</taxon>
        <taxon>Clostridiales Family XVII. Incertae Sedis</taxon>
        <taxon>Sulfobacillus</taxon>
    </lineage>
</organism>
<feature type="region of interest" description="Disordered" evidence="1">
    <location>
        <begin position="106"/>
        <end position="131"/>
    </location>
</feature>
<dbReference type="AlphaFoldDB" id="A0A2T2X9N3"/>
<comment type="caution">
    <text evidence="2">The sequence shown here is derived from an EMBL/GenBank/DDBJ whole genome shotgun (WGS) entry which is preliminary data.</text>
</comment>
<gene>
    <name evidence="2" type="ORF">C7B43_03400</name>
</gene>
<dbReference type="EMBL" id="PXYT01000004">
    <property type="protein sequence ID" value="PSR31156.1"/>
    <property type="molecule type" value="Genomic_DNA"/>
</dbReference>
<reference evidence="2 3" key="1">
    <citation type="journal article" date="2014" name="BMC Genomics">
        <title>Comparison of environmental and isolate Sulfobacillus genomes reveals diverse carbon, sulfur, nitrogen, and hydrogen metabolisms.</title>
        <authorList>
            <person name="Justice N.B."/>
            <person name="Norman A."/>
            <person name="Brown C.T."/>
            <person name="Singh A."/>
            <person name="Thomas B.C."/>
            <person name="Banfield J.F."/>
        </authorList>
    </citation>
    <scope>NUCLEOTIDE SEQUENCE [LARGE SCALE GENOMIC DNA]</scope>
    <source>
        <strain evidence="2">AMDSBA1</strain>
    </source>
</reference>
<name>A0A2T2X9N3_9FIRM</name>
<evidence type="ECO:0000313" key="3">
    <source>
        <dbReference type="Proteomes" id="UP000242699"/>
    </source>
</evidence>
<accession>A0A2T2X9N3</accession>
<evidence type="ECO:0000313" key="2">
    <source>
        <dbReference type="EMBL" id="PSR31156.1"/>
    </source>
</evidence>
<sequence length="131" mass="14502">MKSVIQHPVDNAVDMSAPYGSSNGHTDIATVNRKPMENWIQCLHVRSVHQMGQLRQQTLKAMHHDKGFRTLAADLLKCVAAMAAGSQRFIAIIDWSQDLQPDQRARLGMSPVAENLPDSWRTDDPADIAAS</sequence>
<dbReference type="Proteomes" id="UP000242699">
    <property type="component" value="Unassembled WGS sequence"/>
</dbReference>